<dbReference type="SMART" id="SM00421">
    <property type="entry name" value="HTH_LUXR"/>
    <property type="match status" value="1"/>
</dbReference>
<dbReference type="InterPro" id="IPR000792">
    <property type="entry name" value="Tscrpt_reg_LuxR_C"/>
</dbReference>
<dbReference type="InterPro" id="IPR036388">
    <property type="entry name" value="WH-like_DNA-bd_sf"/>
</dbReference>
<dbReference type="InterPro" id="IPR016032">
    <property type="entry name" value="Sig_transdc_resp-reg_C-effctor"/>
</dbReference>
<feature type="compositionally biased region" description="Low complexity" evidence="1">
    <location>
        <begin position="238"/>
        <end position="258"/>
    </location>
</feature>
<reference evidence="3" key="1">
    <citation type="submission" date="2024-07" db="EMBL/GenBank/DDBJ databases">
        <authorList>
            <person name="Yu S.T."/>
        </authorList>
    </citation>
    <scope>NUCLEOTIDE SEQUENCE</scope>
    <source>
        <strain evidence="3">Y1</strain>
    </source>
</reference>
<dbReference type="InterPro" id="IPR013324">
    <property type="entry name" value="RNA_pol_sigma_r3/r4-like"/>
</dbReference>
<feature type="compositionally biased region" description="Low complexity" evidence="1">
    <location>
        <begin position="171"/>
        <end position="184"/>
    </location>
</feature>
<dbReference type="CDD" id="cd06170">
    <property type="entry name" value="LuxR_C_like"/>
    <property type="match status" value="1"/>
</dbReference>
<feature type="compositionally biased region" description="Basic and acidic residues" evidence="1">
    <location>
        <begin position="301"/>
        <end position="317"/>
    </location>
</feature>
<dbReference type="Pfam" id="PF00196">
    <property type="entry name" value="GerE"/>
    <property type="match status" value="1"/>
</dbReference>
<feature type="compositionally biased region" description="Basic and acidic residues" evidence="1">
    <location>
        <begin position="271"/>
        <end position="290"/>
    </location>
</feature>
<dbReference type="EMBL" id="CP163445">
    <property type="protein sequence ID" value="XDQ80569.1"/>
    <property type="molecule type" value="Genomic_DNA"/>
</dbReference>
<gene>
    <name evidence="3" type="ORF">AB2U05_19895</name>
</gene>
<evidence type="ECO:0000259" key="2">
    <source>
        <dbReference type="PROSITE" id="PS50043"/>
    </source>
</evidence>
<sequence>MTTPPTADSPTPERHPRTAAPNAAAQDAARLLRKLTPREAQTLAHLAAGHDLTRTAAALGITPATARGHLHRAMRKLGVTTEAEAVALGTEQKAPDTDGRQRPAVVGGGGPTPGRPSDLTAAPGKASGPAHSASGPDPAVADRPRRTPVLGGGTKPAGEDDASGASGAGAGPSRAKAAARPSARTGTAGSGPARGGTPAEAAPKRRANAAAAAGRPGTADAATPGGAAERRAADSGTAPANRKARAAAPATEQHAPAATRADAGTRSGRTTADDARSGRTEAASEPHAPGDTETDAAHSTTRSDRTTAADTDERAEAMAKQSTAPDGAADARPTAVPKGRAAGEPAAGRARPAAGSFEELYEAAHTRLVQQVFLLTACRHRAVHCVRLAFGDARRRWGRVAATGDPEGWVRARASELALSPWHRGGPRRAHAWQLPHRRIKVRPADESQAVLPDHDRLTDRDRALLKALKRLSRPQRRALVLHDGLGLPAAAVAVEVESSRTAAEARVWAARTALAGWVPDLVGPDPAAPDFADGLSRLLHRAAVRGAPAPHRPPVPVLRARYRLWTASRTGAAALLTVAVGGAALATLAGVRPAVLTRPPEPPAPALCVPAPDAPVEPGVPLLPGGSPNVVSSLWCSPAPGLEAVLVEPESQAQAAARWMLTPQDGRGAAAPPPQGPVACPPLTTHPCARGPVLR</sequence>
<dbReference type="SUPFAM" id="SSF88659">
    <property type="entry name" value="Sigma3 and sigma4 domains of RNA polymerase sigma factors"/>
    <property type="match status" value="1"/>
</dbReference>
<name>A0AB39TN96_9ACTN</name>
<evidence type="ECO:0000313" key="3">
    <source>
        <dbReference type="EMBL" id="XDQ80569.1"/>
    </source>
</evidence>
<feature type="compositionally biased region" description="Low complexity" evidence="1">
    <location>
        <begin position="339"/>
        <end position="350"/>
    </location>
</feature>
<protein>
    <submittedName>
        <fullName evidence="3">LuxR C-terminal-related transcriptional regulator</fullName>
    </submittedName>
</protein>
<dbReference type="SUPFAM" id="SSF46894">
    <property type="entry name" value="C-terminal effector domain of the bipartite response regulators"/>
    <property type="match status" value="1"/>
</dbReference>
<accession>A0AB39TN96</accession>
<dbReference type="GO" id="GO:0003677">
    <property type="term" value="F:DNA binding"/>
    <property type="evidence" value="ECO:0007669"/>
    <property type="project" value="InterPro"/>
</dbReference>
<feature type="region of interest" description="Disordered" evidence="1">
    <location>
        <begin position="1"/>
        <end position="25"/>
    </location>
</feature>
<proteinExistence type="predicted"/>
<feature type="domain" description="HTH luxR-type" evidence="2">
    <location>
        <begin position="28"/>
        <end position="93"/>
    </location>
</feature>
<dbReference type="AlphaFoldDB" id="A0AB39TN96"/>
<dbReference type="RefSeq" id="WP_369183862.1">
    <property type="nucleotide sequence ID" value="NZ_CP163445.1"/>
</dbReference>
<evidence type="ECO:0000256" key="1">
    <source>
        <dbReference type="SAM" id="MobiDB-lite"/>
    </source>
</evidence>
<dbReference type="Gene3D" id="1.10.10.10">
    <property type="entry name" value="Winged helix-like DNA-binding domain superfamily/Winged helix DNA-binding domain"/>
    <property type="match status" value="2"/>
</dbReference>
<dbReference type="GO" id="GO:0006355">
    <property type="term" value="P:regulation of DNA-templated transcription"/>
    <property type="evidence" value="ECO:0007669"/>
    <property type="project" value="InterPro"/>
</dbReference>
<feature type="region of interest" description="Disordered" evidence="1">
    <location>
        <begin position="89"/>
        <end position="350"/>
    </location>
</feature>
<dbReference type="PROSITE" id="PS50043">
    <property type="entry name" value="HTH_LUXR_2"/>
    <property type="match status" value="1"/>
</dbReference>
<organism evidence="3">
    <name type="scientific">Streptomyces sp. Y1</name>
    <dbReference type="NCBI Taxonomy" id="3238634"/>
    <lineage>
        <taxon>Bacteria</taxon>
        <taxon>Bacillati</taxon>
        <taxon>Actinomycetota</taxon>
        <taxon>Actinomycetes</taxon>
        <taxon>Kitasatosporales</taxon>
        <taxon>Streptomycetaceae</taxon>
        <taxon>Streptomyces</taxon>
    </lineage>
</organism>
<feature type="compositionally biased region" description="Low complexity" evidence="1">
    <location>
        <begin position="208"/>
        <end position="227"/>
    </location>
</feature>